<name>A0A0G2EY36_9PEZI</name>
<accession>A0A0G2EY36</accession>
<protein>
    <submittedName>
        <fullName evidence="1">Uncharacterized protein</fullName>
    </submittedName>
</protein>
<comment type="caution">
    <text evidence="1">The sequence shown here is derived from an EMBL/GenBank/DDBJ whole genome shotgun (WGS) entry which is preliminary data.</text>
</comment>
<evidence type="ECO:0000313" key="1">
    <source>
        <dbReference type="EMBL" id="KKY26976.1"/>
    </source>
</evidence>
<proteinExistence type="predicted"/>
<organism evidence="1 2">
    <name type="scientific">Diplodia seriata</name>
    <dbReference type="NCBI Taxonomy" id="420778"/>
    <lineage>
        <taxon>Eukaryota</taxon>
        <taxon>Fungi</taxon>
        <taxon>Dikarya</taxon>
        <taxon>Ascomycota</taxon>
        <taxon>Pezizomycotina</taxon>
        <taxon>Dothideomycetes</taxon>
        <taxon>Dothideomycetes incertae sedis</taxon>
        <taxon>Botryosphaeriales</taxon>
        <taxon>Botryosphaeriaceae</taxon>
        <taxon>Diplodia</taxon>
    </lineage>
</organism>
<dbReference type="EMBL" id="LAQI01000029">
    <property type="protein sequence ID" value="KKY26976.1"/>
    <property type="molecule type" value="Genomic_DNA"/>
</dbReference>
<reference evidence="1 2" key="1">
    <citation type="submission" date="2015-03" db="EMBL/GenBank/DDBJ databases">
        <authorList>
            <person name="Morales-Cruz A."/>
            <person name="Amrine K.C."/>
            <person name="Cantu D."/>
        </authorList>
    </citation>
    <scope>NUCLEOTIDE SEQUENCE [LARGE SCALE GENOMIC DNA]</scope>
    <source>
        <strain evidence="1">DS831</strain>
    </source>
</reference>
<dbReference type="AlphaFoldDB" id="A0A0G2EY36"/>
<gene>
    <name evidence="1" type="ORF">UCDDS831_g01025</name>
</gene>
<evidence type="ECO:0000313" key="2">
    <source>
        <dbReference type="Proteomes" id="UP000034182"/>
    </source>
</evidence>
<dbReference type="Proteomes" id="UP000034182">
    <property type="component" value="Unassembled WGS sequence"/>
</dbReference>
<sequence length="144" mass="15428">MAPPKQQKRWILAPTRDLPPSGPIALGAIVTSAKRADQPLHTPSLAGLPPSAITTHDAHDWTLDHQRTATGRVGLWTSFCQSLVGVGGDAGISWTTGARERWEVGVEVVGLVERDAGGDDLDLEEVEAVEEENGEECVCVRPED</sequence>
<reference evidence="1 2" key="2">
    <citation type="submission" date="2015-05" db="EMBL/GenBank/DDBJ databases">
        <title>Distinctive expansion of gene families associated with plant cell wall degradation and secondary metabolism in the genomes of grapevine trunk pathogens.</title>
        <authorList>
            <person name="Lawrence D.P."/>
            <person name="Travadon R."/>
            <person name="Rolshausen P.E."/>
            <person name="Baumgartner K."/>
        </authorList>
    </citation>
    <scope>NUCLEOTIDE SEQUENCE [LARGE SCALE GENOMIC DNA]</scope>
    <source>
        <strain evidence="1">DS831</strain>
    </source>
</reference>